<proteinExistence type="predicted"/>
<evidence type="ECO:0000313" key="1">
    <source>
        <dbReference type="EMBL" id="MFD0899178.1"/>
    </source>
</evidence>
<dbReference type="Proteomes" id="UP001596972">
    <property type="component" value="Unassembled WGS sequence"/>
</dbReference>
<protein>
    <submittedName>
        <fullName evidence="1">Uncharacterized protein</fullName>
    </submittedName>
</protein>
<organism evidence="1 2">
    <name type="scientific">Actinomadura sediminis</name>
    <dbReference type="NCBI Taxonomy" id="1038904"/>
    <lineage>
        <taxon>Bacteria</taxon>
        <taxon>Bacillati</taxon>
        <taxon>Actinomycetota</taxon>
        <taxon>Actinomycetes</taxon>
        <taxon>Streptosporangiales</taxon>
        <taxon>Thermomonosporaceae</taxon>
        <taxon>Actinomadura</taxon>
    </lineage>
</organism>
<reference evidence="2" key="1">
    <citation type="journal article" date="2019" name="Int. J. Syst. Evol. Microbiol.">
        <title>The Global Catalogue of Microorganisms (GCM) 10K type strain sequencing project: providing services to taxonomists for standard genome sequencing and annotation.</title>
        <authorList>
            <consortium name="The Broad Institute Genomics Platform"/>
            <consortium name="The Broad Institute Genome Sequencing Center for Infectious Disease"/>
            <person name="Wu L."/>
            <person name="Ma J."/>
        </authorList>
    </citation>
    <scope>NUCLEOTIDE SEQUENCE [LARGE SCALE GENOMIC DNA]</scope>
    <source>
        <strain evidence="2">JCM 31202</strain>
    </source>
</reference>
<accession>A0ABW3EFU9</accession>
<comment type="caution">
    <text evidence="1">The sequence shown here is derived from an EMBL/GenBank/DDBJ whole genome shotgun (WGS) entry which is preliminary data.</text>
</comment>
<name>A0ABW3EFU9_9ACTN</name>
<gene>
    <name evidence="1" type="ORF">ACFQ11_02120</name>
</gene>
<keyword evidence="2" id="KW-1185">Reference proteome</keyword>
<sequence>MVLLAIRREAEQEGGRFLIGRPVRVRRAVSSILQATAVPVSRGATWPAA</sequence>
<dbReference type="RefSeq" id="WP_378295998.1">
    <property type="nucleotide sequence ID" value="NZ_JBHTJA010000002.1"/>
</dbReference>
<dbReference type="EMBL" id="JBHTJA010000002">
    <property type="protein sequence ID" value="MFD0899178.1"/>
    <property type="molecule type" value="Genomic_DNA"/>
</dbReference>
<evidence type="ECO:0000313" key="2">
    <source>
        <dbReference type="Proteomes" id="UP001596972"/>
    </source>
</evidence>